<evidence type="ECO:0000259" key="1">
    <source>
        <dbReference type="Pfam" id="PF01890"/>
    </source>
</evidence>
<evidence type="ECO:0000313" key="3">
    <source>
        <dbReference type="Proteomes" id="UP001165652"/>
    </source>
</evidence>
<gene>
    <name evidence="2" type="ORF">PQJ73_09370</name>
</gene>
<dbReference type="EMBL" id="JAQQLI010000011">
    <property type="protein sequence ID" value="MDC7785889.1"/>
    <property type="molecule type" value="Genomic_DNA"/>
</dbReference>
<evidence type="ECO:0000313" key="2">
    <source>
        <dbReference type="EMBL" id="MDC7785889.1"/>
    </source>
</evidence>
<reference evidence="2" key="1">
    <citation type="journal article" date="2023" name="Microbiol Resour">
        <title>Genome Sequences of Rhodoplanes serenus and Two Thermotolerant Strains, Rhodoplanes tepidamans and 'Rhodoplanes cryptolactis,' Further Refine the Genus.</title>
        <authorList>
            <person name="Rayyan A.A."/>
            <person name="Kyndt J.A."/>
        </authorList>
    </citation>
    <scope>NUCLEOTIDE SEQUENCE</scope>
    <source>
        <strain evidence="2">DSM 9987</strain>
    </source>
</reference>
<dbReference type="InterPro" id="IPR002750">
    <property type="entry name" value="CobE/GbiG_C"/>
</dbReference>
<dbReference type="Gene3D" id="3.30.420.180">
    <property type="entry name" value="CobE/GbiG C-terminal domain"/>
    <property type="match status" value="1"/>
</dbReference>
<dbReference type="SUPFAM" id="SSF159664">
    <property type="entry name" value="CobE/GbiG C-terminal domain-like"/>
    <property type="match status" value="1"/>
</dbReference>
<accession>A0ABT5J8B1</accession>
<dbReference type="PANTHER" id="PTHR37477:SF1">
    <property type="entry name" value="COBALT-PRECORRIN-5A HYDROLASE"/>
    <property type="match status" value="1"/>
</dbReference>
<dbReference type="Pfam" id="PF01890">
    <property type="entry name" value="CbiG_C"/>
    <property type="match status" value="1"/>
</dbReference>
<proteinExistence type="predicted"/>
<dbReference type="Proteomes" id="UP001165652">
    <property type="component" value="Unassembled WGS sequence"/>
</dbReference>
<dbReference type="RefSeq" id="WP_272776807.1">
    <property type="nucleotide sequence ID" value="NZ_JAQQLI010000011.1"/>
</dbReference>
<feature type="domain" description="CobE/GbiG C-terminal" evidence="1">
    <location>
        <begin position="2"/>
        <end position="121"/>
    </location>
</feature>
<organism evidence="2 3">
    <name type="scientific">Rhodoplanes tepidamans</name>
    <name type="common">Rhodoplanes cryptolactis</name>
    <dbReference type="NCBI Taxonomy" id="200616"/>
    <lineage>
        <taxon>Bacteria</taxon>
        <taxon>Pseudomonadati</taxon>
        <taxon>Pseudomonadota</taxon>
        <taxon>Alphaproteobacteria</taxon>
        <taxon>Hyphomicrobiales</taxon>
        <taxon>Nitrobacteraceae</taxon>
        <taxon>Rhodoplanes</taxon>
    </lineage>
</organism>
<dbReference type="InterPro" id="IPR052553">
    <property type="entry name" value="CbiG_hydrolase"/>
</dbReference>
<protein>
    <submittedName>
        <fullName evidence="2">Cobalamin biosynthesis protein</fullName>
    </submittedName>
</protein>
<dbReference type="InterPro" id="IPR036518">
    <property type="entry name" value="CobE/GbiG_C_sf"/>
</dbReference>
<comment type="caution">
    <text evidence="2">The sequence shown here is derived from an EMBL/GenBank/DDBJ whole genome shotgun (WGS) entry which is preliminary data.</text>
</comment>
<name>A0ABT5J8B1_RHOTP</name>
<sequence length="126" mass="12175">MAAGVGFRRGAPCGEILAAVRQACEAAGVAVAALGALATADFKSDESGVHDAAGTLGVPLVACPREDLDRVSDRILTRSHAVAAAVGVSSVAEAAALVAAGRNARLLGPRVAAGTATCALASGDGP</sequence>
<dbReference type="PANTHER" id="PTHR37477">
    <property type="entry name" value="COBALT-PRECORRIN-5A HYDROLASE"/>
    <property type="match status" value="1"/>
</dbReference>
<reference evidence="2" key="2">
    <citation type="submission" date="2023-02" db="EMBL/GenBank/DDBJ databases">
        <authorList>
            <person name="Rayyan A."/>
            <person name="Meyer T."/>
            <person name="Kyndt J.A."/>
        </authorList>
    </citation>
    <scope>NUCLEOTIDE SEQUENCE</scope>
    <source>
        <strain evidence="2">DSM 9987</strain>
    </source>
</reference>
<keyword evidence="3" id="KW-1185">Reference proteome</keyword>